<evidence type="ECO:0000313" key="3">
    <source>
        <dbReference type="Proteomes" id="UP001642406"/>
    </source>
</evidence>
<name>A0ABP0AKU9_9PEZI</name>
<gene>
    <name evidence="2" type="ORF">SBRCBS47491_000083</name>
</gene>
<sequence>MHYRYHLTVGFRAEFLVGFIEENDNNNHFADQAQPPDSGPPLIWLPARTTPDSHDRFLLDAVVKTISISREHAISEIIQETYRAFHAPLNKNTCLRRVLDKSQFWPTPKWFVSSPASSPGHFVVPLAPVVQPPPPRRRGSPQATPPQLTYSWRPVAVASPAFPCFVVFPNPYLPPRDDPEFPACEQGAEELTNAVVTATLKRLNSAFPIQISPSCTFVVHVGLGQPGAPEDDPERLLALKKLITMLWEVGEFRFAKLALSEAMAGLPSLTDSSCLRVRPIGFDSTLLNLLDDQYSSAVYEEWMAPVLGPSPNHAVVREQIRKRGLVDYVLRKEFSVGRENRERRSRPSMPNDVSSTASDLETSLYSSVSPSVSPFRLAEVRSQFRLNFDANVELVHELYLIWRAPDVDTVAKLMTPAFWQGTSAVPVQRCAYDFVNLRNDMREARPNSHHPTIAFRLFPATLDPHFGFLWPHLCAALVYKAANCDQSTFHTICDNLFRGSGDDDADTDYFGLNDEGGSSSNYGGNEYSGRDISNNASGSGSDSGSGSGSGSGGDKGKSVAGQDTRAAESLSAPAVPPVSVAPTDNGAPSSCTAGPSRPSGAPAASAPIQTPAAPATVQTAVPDLLPTPAGTANWVPPPGMAFPSLPPTAPVAVGVHEQREASSDSQSSE</sequence>
<feature type="compositionally biased region" description="Low complexity" evidence="1">
    <location>
        <begin position="567"/>
        <end position="582"/>
    </location>
</feature>
<reference evidence="2 3" key="1">
    <citation type="submission" date="2024-01" db="EMBL/GenBank/DDBJ databases">
        <authorList>
            <person name="Allen C."/>
            <person name="Tagirdzhanova G."/>
        </authorList>
    </citation>
    <scope>NUCLEOTIDE SEQUENCE [LARGE SCALE GENOMIC DNA]</scope>
</reference>
<feature type="compositionally biased region" description="Low complexity" evidence="1">
    <location>
        <begin position="515"/>
        <end position="527"/>
    </location>
</feature>
<evidence type="ECO:0000313" key="2">
    <source>
        <dbReference type="EMBL" id="CAK7208412.1"/>
    </source>
</evidence>
<feature type="compositionally biased region" description="Low complexity" evidence="1">
    <location>
        <begin position="593"/>
        <end position="622"/>
    </location>
</feature>
<feature type="region of interest" description="Disordered" evidence="1">
    <location>
        <begin position="508"/>
        <end position="669"/>
    </location>
</feature>
<accession>A0ABP0AKU9</accession>
<protein>
    <submittedName>
        <fullName evidence="2">Uncharacterized protein</fullName>
    </submittedName>
</protein>
<dbReference type="EMBL" id="CAWUHC010000001">
    <property type="protein sequence ID" value="CAK7208412.1"/>
    <property type="molecule type" value="Genomic_DNA"/>
</dbReference>
<feature type="compositionally biased region" description="Pro residues" evidence="1">
    <location>
        <begin position="635"/>
        <end position="649"/>
    </location>
</feature>
<comment type="caution">
    <text evidence="2">The sequence shown here is derived from an EMBL/GenBank/DDBJ whole genome shotgun (WGS) entry which is preliminary data.</text>
</comment>
<keyword evidence="3" id="KW-1185">Reference proteome</keyword>
<proteinExistence type="predicted"/>
<evidence type="ECO:0000256" key="1">
    <source>
        <dbReference type="SAM" id="MobiDB-lite"/>
    </source>
</evidence>
<feature type="compositionally biased region" description="Gly residues" evidence="1">
    <location>
        <begin position="541"/>
        <end position="553"/>
    </location>
</feature>
<dbReference type="Proteomes" id="UP001642406">
    <property type="component" value="Unassembled WGS sequence"/>
</dbReference>
<organism evidence="2 3">
    <name type="scientific">Sporothrix bragantina</name>
    <dbReference type="NCBI Taxonomy" id="671064"/>
    <lineage>
        <taxon>Eukaryota</taxon>
        <taxon>Fungi</taxon>
        <taxon>Dikarya</taxon>
        <taxon>Ascomycota</taxon>
        <taxon>Pezizomycotina</taxon>
        <taxon>Sordariomycetes</taxon>
        <taxon>Sordariomycetidae</taxon>
        <taxon>Ophiostomatales</taxon>
        <taxon>Ophiostomataceae</taxon>
        <taxon>Sporothrix</taxon>
    </lineage>
</organism>